<protein>
    <recommendedName>
        <fullName evidence="3">Major facilitator superfamily (MFS) profile domain-containing protein</fullName>
    </recommendedName>
</protein>
<reference evidence="1" key="1">
    <citation type="journal article" date="2023" name="IScience">
        <title>Live-bearing cockroach genome reveals convergent evolutionary mechanisms linked to viviparity in insects and beyond.</title>
        <authorList>
            <person name="Fouks B."/>
            <person name="Harrison M.C."/>
            <person name="Mikhailova A.A."/>
            <person name="Marchal E."/>
            <person name="English S."/>
            <person name="Carruthers M."/>
            <person name="Jennings E.C."/>
            <person name="Chiamaka E.L."/>
            <person name="Frigard R.A."/>
            <person name="Pippel M."/>
            <person name="Attardo G.M."/>
            <person name="Benoit J.B."/>
            <person name="Bornberg-Bauer E."/>
            <person name="Tobe S.S."/>
        </authorList>
    </citation>
    <scope>NUCLEOTIDE SEQUENCE</scope>
    <source>
        <strain evidence="1">Stay&amp;Tobe</strain>
    </source>
</reference>
<accession>A0AAD8EMC7</accession>
<evidence type="ECO:0000313" key="2">
    <source>
        <dbReference type="Proteomes" id="UP001233999"/>
    </source>
</evidence>
<keyword evidence="2" id="KW-1185">Reference proteome</keyword>
<feature type="non-terminal residue" evidence="1">
    <location>
        <position position="1"/>
    </location>
</feature>
<reference evidence="1" key="2">
    <citation type="submission" date="2023-05" db="EMBL/GenBank/DDBJ databases">
        <authorList>
            <person name="Fouks B."/>
        </authorList>
    </citation>
    <scope>NUCLEOTIDE SEQUENCE</scope>
    <source>
        <strain evidence="1">Stay&amp;Tobe</strain>
        <tissue evidence="1">Testes</tissue>
    </source>
</reference>
<comment type="caution">
    <text evidence="1">The sequence shown here is derived from an EMBL/GenBank/DDBJ whole genome shotgun (WGS) entry which is preliminary data.</text>
</comment>
<evidence type="ECO:0000313" key="1">
    <source>
        <dbReference type="EMBL" id="KAJ9595124.1"/>
    </source>
</evidence>
<dbReference type="Proteomes" id="UP001233999">
    <property type="component" value="Unassembled WGS sequence"/>
</dbReference>
<gene>
    <name evidence="1" type="ORF">L9F63_013599</name>
</gene>
<feature type="non-terminal residue" evidence="1">
    <location>
        <position position="138"/>
    </location>
</feature>
<organism evidence="1 2">
    <name type="scientific">Diploptera punctata</name>
    <name type="common">Pacific beetle cockroach</name>
    <dbReference type="NCBI Taxonomy" id="6984"/>
    <lineage>
        <taxon>Eukaryota</taxon>
        <taxon>Metazoa</taxon>
        <taxon>Ecdysozoa</taxon>
        <taxon>Arthropoda</taxon>
        <taxon>Hexapoda</taxon>
        <taxon>Insecta</taxon>
        <taxon>Pterygota</taxon>
        <taxon>Neoptera</taxon>
        <taxon>Polyneoptera</taxon>
        <taxon>Dictyoptera</taxon>
        <taxon>Blattodea</taxon>
        <taxon>Blaberoidea</taxon>
        <taxon>Blaberidae</taxon>
        <taxon>Diplopterinae</taxon>
        <taxon>Diploptera</taxon>
    </lineage>
</organism>
<dbReference type="Gene3D" id="1.20.1250.20">
    <property type="entry name" value="MFS general substrate transporter like domains"/>
    <property type="match status" value="1"/>
</dbReference>
<dbReference type="InterPro" id="IPR036259">
    <property type="entry name" value="MFS_trans_sf"/>
</dbReference>
<name>A0AAD8EMC7_DIPPU</name>
<sequence length="138" mass="14905">FPMPILTAGLAVVGRFGVNVAYSSGAQYMAELIPTEVRGQGVSAIHMVGYAATFFSSHILYLAIYSRAIPELVLGGLSITGAALCLLLPETLDRTLPVTLEDGEAFGEGEKIWEFAWNRRDKKKKDVEGICNQGLVSK</sequence>
<evidence type="ECO:0008006" key="3">
    <source>
        <dbReference type="Google" id="ProtNLM"/>
    </source>
</evidence>
<proteinExistence type="predicted"/>
<dbReference type="AlphaFoldDB" id="A0AAD8EMC7"/>
<dbReference type="EMBL" id="JASPKZ010002692">
    <property type="protein sequence ID" value="KAJ9595124.1"/>
    <property type="molecule type" value="Genomic_DNA"/>
</dbReference>
<dbReference type="SUPFAM" id="SSF103473">
    <property type="entry name" value="MFS general substrate transporter"/>
    <property type="match status" value="1"/>
</dbReference>